<organism evidence="2 3">
    <name type="scientific">Sorangium cellulosum So0157-2</name>
    <dbReference type="NCBI Taxonomy" id="1254432"/>
    <lineage>
        <taxon>Bacteria</taxon>
        <taxon>Pseudomonadati</taxon>
        <taxon>Myxococcota</taxon>
        <taxon>Polyangia</taxon>
        <taxon>Polyangiales</taxon>
        <taxon>Polyangiaceae</taxon>
        <taxon>Sorangium</taxon>
    </lineage>
</organism>
<reference evidence="2 3" key="1">
    <citation type="journal article" date="2013" name="Sci. Rep.">
        <title>Extraordinary expansion of a Sorangium cellulosum genome from an alkaline milieu.</title>
        <authorList>
            <person name="Han K."/>
            <person name="Li Z.F."/>
            <person name="Peng R."/>
            <person name="Zhu L.P."/>
            <person name="Zhou T."/>
            <person name="Wang L.G."/>
            <person name="Li S.G."/>
            <person name="Zhang X.B."/>
            <person name="Hu W."/>
            <person name="Wu Z.H."/>
            <person name="Qin N."/>
            <person name="Li Y.Z."/>
        </authorList>
    </citation>
    <scope>NUCLEOTIDE SEQUENCE [LARGE SCALE GENOMIC DNA]</scope>
    <source>
        <strain evidence="2 3">So0157-2</strain>
    </source>
</reference>
<evidence type="ECO:0000313" key="2">
    <source>
        <dbReference type="EMBL" id="AGP42209.1"/>
    </source>
</evidence>
<feature type="region of interest" description="Disordered" evidence="1">
    <location>
        <begin position="1"/>
        <end position="37"/>
    </location>
</feature>
<dbReference type="Proteomes" id="UP000014803">
    <property type="component" value="Chromosome"/>
</dbReference>
<evidence type="ECO:0000256" key="1">
    <source>
        <dbReference type="SAM" id="MobiDB-lite"/>
    </source>
</evidence>
<accession>S4YBG4</accession>
<gene>
    <name evidence="2" type="ORF">SCE1572_51535</name>
</gene>
<proteinExistence type="predicted"/>
<dbReference type="KEGG" id="scu:SCE1572_51535"/>
<name>S4YBG4_SORCE</name>
<dbReference type="AlphaFoldDB" id="S4YBG4"/>
<dbReference type="EMBL" id="CP003969">
    <property type="protein sequence ID" value="AGP42209.1"/>
    <property type="molecule type" value="Genomic_DNA"/>
</dbReference>
<protein>
    <submittedName>
        <fullName evidence="2">Uncharacterized protein</fullName>
    </submittedName>
</protein>
<dbReference type="HOGENOM" id="CLU_3348753_0_0_7"/>
<feature type="compositionally biased region" description="Pro residues" evidence="1">
    <location>
        <begin position="28"/>
        <end position="37"/>
    </location>
</feature>
<evidence type="ECO:0000313" key="3">
    <source>
        <dbReference type="Proteomes" id="UP000014803"/>
    </source>
</evidence>
<sequence length="37" mass="3889">MARISPSCAIVRGHRVTADSPVTENPMPSTPSPPELS</sequence>